<feature type="transmembrane region" description="Helical" evidence="11">
    <location>
        <begin position="120"/>
        <end position="141"/>
    </location>
</feature>
<evidence type="ECO:0000256" key="9">
    <source>
        <dbReference type="ARBA" id="ARBA00023455"/>
    </source>
</evidence>
<dbReference type="Pfam" id="PF00005">
    <property type="entry name" value="ABC_tran"/>
    <property type="match status" value="1"/>
</dbReference>
<dbReference type="PROSITE" id="PS50929">
    <property type="entry name" value="ABC_TM1F"/>
    <property type="match status" value="1"/>
</dbReference>
<keyword evidence="7 11" id="KW-1133">Transmembrane helix</keyword>
<reference evidence="14" key="1">
    <citation type="submission" date="2020-11" db="EMBL/GenBank/DDBJ databases">
        <title>Nocardia NEAU-351.nov., a novel actinomycete isolated from the cow dung.</title>
        <authorList>
            <person name="Zhang X."/>
        </authorList>
    </citation>
    <scope>NUCLEOTIDE SEQUENCE</scope>
    <source>
        <strain evidence="14">NEAU-351</strain>
    </source>
</reference>
<dbReference type="SUPFAM" id="SSF90123">
    <property type="entry name" value="ABC transporter transmembrane region"/>
    <property type="match status" value="1"/>
</dbReference>
<feature type="transmembrane region" description="Helical" evidence="11">
    <location>
        <begin position="263"/>
        <end position="282"/>
    </location>
</feature>
<feature type="compositionally biased region" description="Pro residues" evidence="10">
    <location>
        <begin position="340"/>
        <end position="355"/>
    </location>
</feature>
<dbReference type="RefSeq" id="WP_196152849.1">
    <property type="nucleotide sequence ID" value="NZ_JADMLG010000016.1"/>
</dbReference>
<comment type="caution">
    <text evidence="14">The sequence shown here is derived from an EMBL/GenBank/DDBJ whole genome shotgun (WGS) entry which is preliminary data.</text>
</comment>
<dbReference type="SMART" id="SM00382">
    <property type="entry name" value="AAA"/>
    <property type="match status" value="1"/>
</dbReference>
<organism evidence="14 15">
    <name type="scientific">Nocardia bovistercoris</name>
    <dbReference type="NCBI Taxonomy" id="2785916"/>
    <lineage>
        <taxon>Bacteria</taxon>
        <taxon>Bacillati</taxon>
        <taxon>Actinomycetota</taxon>
        <taxon>Actinomycetes</taxon>
        <taxon>Mycobacteriales</taxon>
        <taxon>Nocardiaceae</taxon>
        <taxon>Nocardia</taxon>
    </lineage>
</organism>
<dbReference type="InterPro" id="IPR039421">
    <property type="entry name" value="Type_1_exporter"/>
</dbReference>
<dbReference type="InterPro" id="IPR003593">
    <property type="entry name" value="AAA+_ATPase"/>
</dbReference>
<evidence type="ECO:0000259" key="12">
    <source>
        <dbReference type="PROSITE" id="PS50893"/>
    </source>
</evidence>
<feature type="compositionally biased region" description="Gly residues" evidence="10">
    <location>
        <begin position="373"/>
        <end position="383"/>
    </location>
</feature>
<keyword evidence="5 14" id="KW-0067">ATP-binding</keyword>
<feature type="compositionally biased region" description="Basic and acidic residues" evidence="10">
    <location>
        <begin position="420"/>
        <end position="431"/>
    </location>
</feature>
<dbReference type="GO" id="GO:0005524">
    <property type="term" value="F:ATP binding"/>
    <property type="evidence" value="ECO:0007669"/>
    <property type="project" value="UniProtKB-KW"/>
</dbReference>
<dbReference type="PROSITE" id="PS00211">
    <property type="entry name" value="ABC_TRANSPORTER_1"/>
    <property type="match status" value="1"/>
</dbReference>
<evidence type="ECO:0000256" key="1">
    <source>
        <dbReference type="ARBA" id="ARBA00004429"/>
    </source>
</evidence>
<accession>A0A931IFT7</accession>
<feature type="compositionally biased region" description="Basic residues" evidence="10">
    <location>
        <begin position="445"/>
        <end position="462"/>
    </location>
</feature>
<dbReference type="PROSITE" id="PS50893">
    <property type="entry name" value="ABC_TRANSPORTER_2"/>
    <property type="match status" value="1"/>
</dbReference>
<feature type="domain" description="ABC transmembrane type-1" evidence="13">
    <location>
        <begin position="15"/>
        <end position="290"/>
    </location>
</feature>
<dbReference type="GO" id="GO:0034040">
    <property type="term" value="F:ATPase-coupled lipid transmembrane transporter activity"/>
    <property type="evidence" value="ECO:0007669"/>
    <property type="project" value="TreeGrafter"/>
</dbReference>
<dbReference type="EMBL" id="JADMLG010000016">
    <property type="protein sequence ID" value="MBH0780536.1"/>
    <property type="molecule type" value="Genomic_DNA"/>
</dbReference>
<dbReference type="GO" id="GO:0005886">
    <property type="term" value="C:plasma membrane"/>
    <property type="evidence" value="ECO:0007669"/>
    <property type="project" value="UniProtKB-SubCell"/>
</dbReference>
<comment type="similarity">
    <text evidence="9">Belongs to the ABC transporter superfamily. Siderophore-Fe(3+) uptake transporter (SIUT) (TC 3.A.1.21) family.</text>
</comment>
<evidence type="ECO:0000256" key="5">
    <source>
        <dbReference type="ARBA" id="ARBA00022840"/>
    </source>
</evidence>
<evidence type="ECO:0000256" key="8">
    <source>
        <dbReference type="ARBA" id="ARBA00023136"/>
    </source>
</evidence>
<dbReference type="Pfam" id="PF00664">
    <property type="entry name" value="ABC_membrane"/>
    <property type="match status" value="1"/>
</dbReference>
<evidence type="ECO:0000256" key="10">
    <source>
        <dbReference type="SAM" id="MobiDB-lite"/>
    </source>
</evidence>
<dbReference type="InterPro" id="IPR027417">
    <property type="entry name" value="P-loop_NTPase"/>
</dbReference>
<evidence type="ECO:0000313" key="14">
    <source>
        <dbReference type="EMBL" id="MBH0780536.1"/>
    </source>
</evidence>
<dbReference type="InterPro" id="IPR036640">
    <property type="entry name" value="ABC1_TM_sf"/>
</dbReference>
<evidence type="ECO:0000256" key="7">
    <source>
        <dbReference type="ARBA" id="ARBA00022989"/>
    </source>
</evidence>
<protein>
    <submittedName>
        <fullName evidence="14">ATP-binding cassette domain-containing protein</fullName>
    </submittedName>
</protein>
<dbReference type="InterPro" id="IPR011527">
    <property type="entry name" value="ABC1_TM_dom"/>
</dbReference>
<dbReference type="Gene3D" id="3.40.50.300">
    <property type="entry name" value="P-loop containing nucleotide triphosphate hydrolases"/>
    <property type="match status" value="1"/>
</dbReference>
<keyword evidence="2" id="KW-1003">Cell membrane</keyword>
<evidence type="ECO:0000256" key="11">
    <source>
        <dbReference type="SAM" id="Phobius"/>
    </source>
</evidence>
<evidence type="ECO:0000256" key="2">
    <source>
        <dbReference type="ARBA" id="ARBA00022519"/>
    </source>
</evidence>
<feature type="transmembrane region" description="Helical" evidence="11">
    <location>
        <begin position="12"/>
        <end position="33"/>
    </location>
</feature>
<keyword evidence="4" id="KW-0547">Nucleotide-binding</keyword>
<gene>
    <name evidence="14" type="ORF">IT779_30110</name>
</gene>
<sequence>MQLIRFLLSISRVRIAGVVATGLVAGAANTYLVTLINSVVAPEPRPNDLLPRFALTGIVLLVSGLISQILLIRLAQDAILRLRSDLSAGVVSAPLEHLERLGAHRLIATLTEDVRSLSQAVTAIPAICIDVATIVGCFVFLAILSGLVFAITVAGTLIGICCVELFLRRVRSIYHRARENEDLLLNSFQAVTLGIKELKLHRGRRKDFMERHLIGSARTLRDQNVDAGSKFSVAQSLGQVLQLATMALILFGIAKAIDLPRDVVVGYVLVTTFLAMPMQNFMHRLPDLVRGDVALAKIRAMNLSMETQHNEDELPFSDRPAASDARLELAGVTYAYAGEIPPPFPVGPGGPPPGGGRPGPESGDESPNPARGGYAGPVSGGGNPEAARGGEHSGHASGAEYPHPSGGGEYPGPEGADPAHGGEHPHPTPRGEHRHGHPAGPPPRGPHRRHAGPPPRGAHHRPPPGAGPGGRPDVNGRKRLDHGASEHRPAPVGAPTATDDGSGFTLGPIDLVLEPGQITFIVGGNGSGKSTLAKLITGLYVPKDGAVALNGERIDHENIEWFRQNSSAVFTDFHLFEDYLGFDEPGLDDKVRHYLEQLQIAHKVTVRNGKLSTVALSQGQRKRLALLTALLEDRQIYVFDEWAADQEPRFREVFYGEILTDLKRRGKTVIVITHDDRYFDRADQLVKLEFGQITAATDAIVAG</sequence>
<dbReference type="PANTHER" id="PTHR24221">
    <property type="entry name" value="ATP-BINDING CASSETTE SUB-FAMILY B"/>
    <property type="match status" value="1"/>
</dbReference>
<dbReference type="Gene3D" id="1.20.1560.10">
    <property type="entry name" value="ABC transporter type 1, transmembrane domain"/>
    <property type="match status" value="1"/>
</dbReference>
<evidence type="ECO:0000256" key="3">
    <source>
        <dbReference type="ARBA" id="ARBA00022692"/>
    </source>
</evidence>
<feature type="region of interest" description="Disordered" evidence="10">
    <location>
        <begin position="340"/>
        <end position="501"/>
    </location>
</feature>
<keyword evidence="3 11" id="KW-0812">Transmembrane</keyword>
<evidence type="ECO:0000256" key="6">
    <source>
        <dbReference type="ARBA" id="ARBA00022967"/>
    </source>
</evidence>
<proteinExistence type="inferred from homology"/>
<comment type="subcellular location">
    <subcellularLocation>
        <location evidence="1">Cell inner membrane</location>
        <topology evidence="1">Multi-pass membrane protein</topology>
    </subcellularLocation>
</comment>
<keyword evidence="15" id="KW-1185">Reference proteome</keyword>
<evidence type="ECO:0000256" key="4">
    <source>
        <dbReference type="ARBA" id="ARBA00022741"/>
    </source>
</evidence>
<keyword evidence="8 11" id="KW-0472">Membrane</keyword>
<dbReference type="Proteomes" id="UP000655751">
    <property type="component" value="Unassembled WGS sequence"/>
</dbReference>
<evidence type="ECO:0000313" key="15">
    <source>
        <dbReference type="Proteomes" id="UP000655751"/>
    </source>
</evidence>
<feature type="compositionally biased region" description="Basic and acidic residues" evidence="10">
    <location>
        <begin position="474"/>
        <end position="489"/>
    </location>
</feature>
<keyword evidence="6" id="KW-1278">Translocase</keyword>
<name>A0A931IFT7_9NOCA</name>
<dbReference type="SUPFAM" id="SSF52540">
    <property type="entry name" value="P-loop containing nucleoside triphosphate hydrolases"/>
    <property type="match status" value="1"/>
</dbReference>
<dbReference type="InterPro" id="IPR003439">
    <property type="entry name" value="ABC_transporter-like_ATP-bd"/>
</dbReference>
<feature type="domain" description="ABC transporter" evidence="12">
    <location>
        <begin position="487"/>
        <end position="703"/>
    </location>
</feature>
<feature type="transmembrane region" description="Helical" evidence="11">
    <location>
        <begin position="147"/>
        <end position="167"/>
    </location>
</feature>
<dbReference type="PANTHER" id="PTHR24221:SF654">
    <property type="entry name" value="ATP-BINDING CASSETTE SUB-FAMILY B MEMBER 6"/>
    <property type="match status" value="1"/>
</dbReference>
<keyword evidence="2" id="KW-0997">Cell inner membrane</keyword>
<dbReference type="GO" id="GO:0016887">
    <property type="term" value="F:ATP hydrolysis activity"/>
    <property type="evidence" value="ECO:0007669"/>
    <property type="project" value="InterPro"/>
</dbReference>
<dbReference type="AlphaFoldDB" id="A0A931IFT7"/>
<feature type="transmembrane region" description="Helical" evidence="11">
    <location>
        <begin position="53"/>
        <end position="74"/>
    </location>
</feature>
<evidence type="ECO:0000259" key="13">
    <source>
        <dbReference type="PROSITE" id="PS50929"/>
    </source>
</evidence>
<dbReference type="InterPro" id="IPR017871">
    <property type="entry name" value="ABC_transporter-like_CS"/>
</dbReference>
<dbReference type="GO" id="GO:0140359">
    <property type="term" value="F:ABC-type transporter activity"/>
    <property type="evidence" value="ECO:0007669"/>
    <property type="project" value="InterPro"/>
</dbReference>